<reference evidence="3" key="1">
    <citation type="journal article" date="2019" name="Int. J. Syst. Evol. Microbiol.">
        <title>The Global Catalogue of Microorganisms (GCM) 10K type strain sequencing project: providing services to taxonomists for standard genome sequencing and annotation.</title>
        <authorList>
            <consortium name="The Broad Institute Genomics Platform"/>
            <consortium name="The Broad Institute Genome Sequencing Center for Infectious Disease"/>
            <person name="Wu L."/>
            <person name="Ma J."/>
        </authorList>
    </citation>
    <scope>NUCLEOTIDE SEQUENCE [LARGE SCALE GENOMIC DNA]</scope>
    <source>
        <strain evidence="3">NCAIM B.02333</strain>
    </source>
</reference>
<comment type="caution">
    <text evidence="2">The sequence shown here is derived from an EMBL/GenBank/DDBJ whole genome shotgun (WGS) entry which is preliminary data.</text>
</comment>
<organism evidence="2 3">
    <name type="scientific">Aquipuribacter hungaricus</name>
    <dbReference type="NCBI Taxonomy" id="545624"/>
    <lineage>
        <taxon>Bacteria</taxon>
        <taxon>Bacillati</taxon>
        <taxon>Actinomycetota</taxon>
        <taxon>Actinomycetes</taxon>
        <taxon>Micrococcales</taxon>
        <taxon>Intrasporangiaceae</taxon>
        <taxon>Aquipuribacter</taxon>
    </lineage>
</organism>
<evidence type="ECO:0000313" key="2">
    <source>
        <dbReference type="EMBL" id="MFC3687860.1"/>
    </source>
</evidence>
<evidence type="ECO:0000259" key="1">
    <source>
        <dbReference type="Pfam" id="PF09348"/>
    </source>
</evidence>
<dbReference type="Pfam" id="PF09348">
    <property type="entry name" value="DUF1990"/>
    <property type="match status" value="1"/>
</dbReference>
<accession>A0ABV7WDK0</accession>
<dbReference type="PANTHER" id="PTHR34202">
    <property type="entry name" value="UPF0548 PROTEIN"/>
    <property type="match status" value="1"/>
</dbReference>
<sequence length="165" mass="17767">MRNLVPVAPFRELTRGAVLGSGRAVFDEAAERLMTWQVHRDAGLGVRATSPRVLPGVEVALRLGSRPVGITARCVVVGVVAEATEQGFTYRTLPGHPEEGDEHFRVSLEADGTVRGTVSAMSRPASLLARAGGPVTTLLQRRVTDRYLAAMAPGGRRRRRSARDT</sequence>
<feature type="domain" description="DUF1990" evidence="1">
    <location>
        <begin position="8"/>
        <end position="150"/>
    </location>
</feature>
<keyword evidence="3" id="KW-1185">Reference proteome</keyword>
<dbReference type="InterPro" id="IPR018960">
    <property type="entry name" value="DUF1990"/>
</dbReference>
<gene>
    <name evidence="2" type="ORF">ACFOLH_05840</name>
</gene>
<dbReference type="EMBL" id="JBHRWW010000003">
    <property type="protein sequence ID" value="MFC3687860.1"/>
    <property type="molecule type" value="Genomic_DNA"/>
</dbReference>
<protein>
    <submittedName>
        <fullName evidence="2">DUF1990 family protein</fullName>
    </submittedName>
</protein>
<dbReference type="PANTHER" id="PTHR34202:SF1">
    <property type="entry name" value="UPF0548 PROTEIN"/>
    <property type="match status" value="1"/>
</dbReference>
<name>A0ABV7WDK0_9MICO</name>
<dbReference type="InterPro" id="IPR014457">
    <property type="entry name" value="UCP010260"/>
</dbReference>
<evidence type="ECO:0000313" key="3">
    <source>
        <dbReference type="Proteomes" id="UP001595685"/>
    </source>
</evidence>
<dbReference type="RefSeq" id="WP_340295707.1">
    <property type="nucleotide sequence ID" value="NZ_JBBEOI010000285.1"/>
</dbReference>
<proteinExistence type="predicted"/>
<dbReference type="PIRSF" id="PIRSF010260">
    <property type="entry name" value="UCP010260"/>
    <property type="match status" value="1"/>
</dbReference>
<dbReference type="Proteomes" id="UP001595685">
    <property type="component" value="Unassembled WGS sequence"/>
</dbReference>